<evidence type="ECO:0000259" key="2">
    <source>
        <dbReference type="PROSITE" id="PS50021"/>
    </source>
</evidence>
<dbReference type="InterPro" id="IPR036872">
    <property type="entry name" value="CH_dom_sf"/>
</dbReference>
<comment type="caution">
    <text evidence="3">The sequence shown here is derived from an EMBL/GenBank/DDBJ whole genome shotgun (WGS) entry which is preliminary data.</text>
</comment>
<dbReference type="AlphaFoldDB" id="A0A2P6NBV0"/>
<feature type="domain" description="Calponin-homology (CH)" evidence="2">
    <location>
        <begin position="8"/>
        <end position="113"/>
    </location>
</feature>
<feature type="compositionally biased region" description="Basic and acidic residues" evidence="1">
    <location>
        <begin position="512"/>
        <end position="525"/>
    </location>
</feature>
<dbReference type="InParanoid" id="A0A2P6NBV0"/>
<name>A0A2P6NBV0_9EUKA</name>
<dbReference type="Proteomes" id="UP000241769">
    <property type="component" value="Unassembled WGS sequence"/>
</dbReference>
<dbReference type="Pfam" id="PF00307">
    <property type="entry name" value="CH"/>
    <property type="match status" value="1"/>
</dbReference>
<dbReference type="STRING" id="1890364.A0A2P6NBV0"/>
<evidence type="ECO:0000313" key="3">
    <source>
        <dbReference type="EMBL" id="PRP81439.1"/>
    </source>
</evidence>
<proteinExistence type="predicted"/>
<evidence type="ECO:0000313" key="4">
    <source>
        <dbReference type="Proteomes" id="UP000241769"/>
    </source>
</evidence>
<keyword evidence="4" id="KW-1185">Reference proteome</keyword>
<dbReference type="SUPFAM" id="SSF47576">
    <property type="entry name" value="Calponin-homology domain, CH-domain"/>
    <property type="match status" value="1"/>
</dbReference>
<feature type="region of interest" description="Disordered" evidence="1">
    <location>
        <begin position="512"/>
        <end position="568"/>
    </location>
</feature>
<dbReference type="EMBL" id="MDYQ01000125">
    <property type="protein sequence ID" value="PRP81439.1"/>
    <property type="molecule type" value="Genomic_DNA"/>
</dbReference>
<protein>
    <submittedName>
        <fullName evidence="3">Tankyrase 1 binding protein 1</fullName>
    </submittedName>
</protein>
<gene>
    <name evidence="3" type="ORF">PROFUN_10969</name>
</gene>
<dbReference type="PROSITE" id="PS50021">
    <property type="entry name" value="CH"/>
    <property type="match status" value="1"/>
</dbReference>
<accession>A0A2P6NBV0</accession>
<sequence>MSLHRPTPFDTSLLVAWVNHFMSPLQVRVEKFPGDLRNGLVLIQLYEHMYGAIDMDLYECNPRFTIHSTRNLSLVMERFRSKGVKICVSPQDVAQGDVLCMRRLMTEIVKRYISENKNELRNKMRTLMESHDIITEESFEQSLHDGTLLSVLIGKEFHETVKEENAETRWKMIATKIDYILSPAESESIDREIELYTCISMLTPSEIIVPQRLDKDSLIAQLEMKISQLTSQQAESTKTWEQKWQERETDYRSLQQDMNKMQNSDADAQLMKMLQDRIKALEQENELSKREMRELRTTIVMIDPSEDQSRVLDLENQIEQGEKRYDDAVKTMKSMNIELDALRFEVEERKAMKEKDDVRLLTLNRERERMEEEMGDLQLRMTEEKIEADEAKSRMAEITLQMEHAKEERSTLQARQSEFDEAVRRFKKVEEERTEAEKKMAEALELVQKMRRERDDMVQKLKKRLGEENSMKAREKQNVVVLKKEKDQMMIDLKTKQSLLTEQADEIGRLKDRMEGLNQEREAKKASQTKMNRANRRSVPSAMTLSFTPEEGTTATTPSTKKKKYVFF</sequence>
<reference evidence="3 4" key="1">
    <citation type="journal article" date="2018" name="Genome Biol. Evol.">
        <title>Multiple Roots of Fruiting Body Formation in Amoebozoa.</title>
        <authorList>
            <person name="Hillmann F."/>
            <person name="Forbes G."/>
            <person name="Novohradska S."/>
            <person name="Ferling I."/>
            <person name="Riege K."/>
            <person name="Groth M."/>
            <person name="Westermann M."/>
            <person name="Marz M."/>
            <person name="Spaller T."/>
            <person name="Winckler T."/>
            <person name="Schaap P."/>
            <person name="Glockner G."/>
        </authorList>
    </citation>
    <scope>NUCLEOTIDE SEQUENCE [LARGE SCALE GENOMIC DNA]</scope>
    <source>
        <strain evidence="3 4">Jena</strain>
    </source>
</reference>
<organism evidence="3 4">
    <name type="scientific">Planoprotostelium fungivorum</name>
    <dbReference type="NCBI Taxonomy" id="1890364"/>
    <lineage>
        <taxon>Eukaryota</taxon>
        <taxon>Amoebozoa</taxon>
        <taxon>Evosea</taxon>
        <taxon>Variosea</taxon>
        <taxon>Cavosteliida</taxon>
        <taxon>Cavosteliaceae</taxon>
        <taxon>Planoprotostelium</taxon>
    </lineage>
</organism>
<dbReference type="Gene3D" id="1.10.418.10">
    <property type="entry name" value="Calponin-like domain"/>
    <property type="match status" value="1"/>
</dbReference>
<dbReference type="InterPro" id="IPR001715">
    <property type="entry name" value="CH_dom"/>
</dbReference>
<evidence type="ECO:0000256" key="1">
    <source>
        <dbReference type="SAM" id="MobiDB-lite"/>
    </source>
</evidence>